<evidence type="ECO:0000256" key="5">
    <source>
        <dbReference type="ARBA" id="ARBA00022833"/>
    </source>
</evidence>
<feature type="compositionally biased region" description="Polar residues" evidence="12">
    <location>
        <begin position="194"/>
        <end position="205"/>
    </location>
</feature>
<evidence type="ECO:0000256" key="6">
    <source>
        <dbReference type="ARBA" id="ARBA00023015"/>
    </source>
</evidence>
<feature type="domain" description="Nuclear receptor" evidence="13">
    <location>
        <begin position="95"/>
        <end position="173"/>
    </location>
</feature>
<dbReference type="SUPFAM" id="SSF48508">
    <property type="entry name" value="Nuclear receptor ligand-binding domain"/>
    <property type="match status" value="1"/>
</dbReference>
<evidence type="ECO:0000313" key="15">
    <source>
        <dbReference type="EMBL" id="KAK0422741.1"/>
    </source>
</evidence>
<proteinExistence type="inferred from homology"/>
<evidence type="ECO:0000256" key="4">
    <source>
        <dbReference type="ARBA" id="ARBA00022771"/>
    </source>
</evidence>
<dbReference type="Pfam" id="PF00104">
    <property type="entry name" value="Hormone_recep"/>
    <property type="match status" value="1"/>
</dbReference>
<dbReference type="Gene3D" id="3.30.50.10">
    <property type="entry name" value="Erythroid Transcription Factor GATA-1, subunit A"/>
    <property type="match status" value="1"/>
</dbReference>
<dbReference type="PRINTS" id="PR00047">
    <property type="entry name" value="STROIDFINGER"/>
</dbReference>
<dbReference type="PROSITE" id="PS51843">
    <property type="entry name" value="NR_LBD"/>
    <property type="match status" value="1"/>
</dbReference>
<keyword evidence="6 11" id="KW-0805">Transcription regulation</keyword>
<gene>
    <name evidence="15" type="ORF">QR680_007754</name>
</gene>
<dbReference type="InterPro" id="IPR001723">
    <property type="entry name" value="Nuclear_hrmn_rcpt"/>
</dbReference>
<dbReference type="InterPro" id="IPR049636">
    <property type="entry name" value="HNF4-like_DBD"/>
</dbReference>
<keyword evidence="7 11" id="KW-0238">DNA-binding</keyword>
<keyword evidence="4 11" id="KW-0863">Zinc-finger</keyword>
<dbReference type="InterPro" id="IPR035500">
    <property type="entry name" value="NHR-like_dom_sf"/>
</dbReference>
<evidence type="ECO:0000256" key="12">
    <source>
        <dbReference type="SAM" id="MobiDB-lite"/>
    </source>
</evidence>
<dbReference type="PROSITE" id="PS00031">
    <property type="entry name" value="NUCLEAR_REC_DBD_1"/>
    <property type="match status" value="1"/>
</dbReference>
<dbReference type="InterPro" id="IPR013088">
    <property type="entry name" value="Znf_NHR/GATA"/>
</dbReference>
<comment type="similarity">
    <text evidence="2 11">Belongs to the nuclear hormone receptor family.</text>
</comment>
<dbReference type="Proteomes" id="UP001175271">
    <property type="component" value="Unassembled WGS sequence"/>
</dbReference>
<accession>A0AA39IFQ8</accession>
<dbReference type="GO" id="GO:0003700">
    <property type="term" value="F:DNA-binding transcription factor activity"/>
    <property type="evidence" value="ECO:0007669"/>
    <property type="project" value="InterPro"/>
</dbReference>
<reference evidence="15" key="1">
    <citation type="submission" date="2023-06" db="EMBL/GenBank/DDBJ databases">
        <title>Genomic analysis of the entomopathogenic nematode Steinernema hermaphroditum.</title>
        <authorList>
            <person name="Schwarz E.M."/>
            <person name="Heppert J.K."/>
            <person name="Baniya A."/>
            <person name="Schwartz H.T."/>
            <person name="Tan C.-H."/>
            <person name="Antoshechkin I."/>
            <person name="Sternberg P.W."/>
            <person name="Goodrich-Blair H."/>
            <person name="Dillman A.R."/>
        </authorList>
    </citation>
    <scope>NUCLEOTIDE SEQUENCE</scope>
    <source>
        <strain evidence="15">PS9179</strain>
        <tissue evidence="15">Whole animal</tissue>
    </source>
</reference>
<keyword evidence="8 11" id="KW-0804">Transcription</keyword>
<dbReference type="PROSITE" id="PS51030">
    <property type="entry name" value="NUCLEAR_REC_DBD_2"/>
    <property type="match status" value="1"/>
</dbReference>
<dbReference type="Pfam" id="PF00105">
    <property type="entry name" value="zf-C4"/>
    <property type="match status" value="1"/>
</dbReference>
<evidence type="ECO:0000256" key="7">
    <source>
        <dbReference type="ARBA" id="ARBA00023125"/>
    </source>
</evidence>
<evidence type="ECO:0000256" key="1">
    <source>
        <dbReference type="ARBA" id="ARBA00004123"/>
    </source>
</evidence>
<dbReference type="InterPro" id="IPR001628">
    <property type="entry name" value="Znf_hrmn_rcpt"/>
</dbReference>
<evidence type="ECO:0000256" key="11">
    <source>
        <dbReference type="RuleBase" id="RU004334"/>
    </source>
</evidence>
<dbReference type="Gene3D" id="1.10.565.10">
    <property type="entry name" value="Retinoid X Receptor"/>
    <property type="match status" value="1"/>
</dbReference>
<dbReference type="AlphaFoldDB" id="A0AA39IFQ8"/>
<dbReference type="GO" id="GO:0008270">
    <property type="term" value="F:zinc ion binding"/>
    <property type="evidence" value="ECO:0007669"/>
    <property type="project" value="UniProtKB-KW"/>
</dbReference>
<comment type="subcellular location">
    <subcellularLocation>
        <location evidence="1 11">Nucleus</location>
    </subcellularLocation>
</comment>
<dbReference type="SMART" id="SM00399">
    <property type="entry name" value="ZnF_C4"/>
    <property type="match status" value="1"/>
</dbReference>
<protein>
    <recommendedName>
        <fullName evidence="17">Nuclear receptor domain-containing protein</fullName>
    </recommendedName>
</protein>
<dbReference type="InterPro" id="IPR000536">
    <property type="entry name" value="Nucl_hrmn_rcpt_lig-bd"/>
</dbReference>
<organism evidence="15 16">
    <name type="scientific">Steinernema hermaphroditum</name>
    <dbReference type="NCBI Taxonomy" id="289476"/>
    <lineage>
        <taxon>Eukaryota</taxon>
        <taxon>Metazoa</taxon>
        <taxon>Ecdysozoa</taxon>
        <taxon>Nematoda</taxon>
        <taxon>Chromadorea</taxon>
        <taxon>Rhabditida</taxon>
        <taxon>Tylenchina</taxon>
        <taxon>Panagrolaimomorpha</taxon>
        <taxon>Strongyloidoidea</taxon>
        <taxon>Steinernematidae</taxon>
        <taxon>Steinernema</taxon>
    </lineage>
</organism>
<evidence type="ECO:0000256" key="10">
    <source>
        <dbReference type="ARBA" id="ARBA00023242"/>
    </source>
</evidence>
<evidence type="ECO:0000313" key="16">
    <source>
        <dbReference type="Proteomes" id="UP001175271"/>
    </source>
</evidence>
<dbReference type="GO" id="GO:0005634">
    <property type="term" value="C:nucleus"/>
    <property type="evidence" value="ECO:0007669"/>
    <property type="project" value="UniProtKB-SubCell"/>
</dbReference>
<evidence type="ECO:0000259" key="14">
    <source>
        <dbReference type="PROSITE" id="PS51843"/>
    </source>
</evidence>
<keyword evidence="5 11" id="KW-0862">Zinc</keyword>
<dbReference type="CDD" id="cd06960">
    <property type="entry name" value="NR_DBD_HNF4A"/>
    <property type="match status" value="1"/>
</dbReference>
<sequence length="516" mass="57637">MPAISYVVAVIIVADVPMVIDSSQPGSVITAEGRALDRSRAPIASSAASLNPLLDPGPWGQGQIAIMEPSNPGVIFCSPRQGMPPSDCSSPSSSKQLCSVCESPQSASPHFGTVSCLACAAFFRRTVSLNIIFQCKGKEKGKCRIFHELRMICRACRYDKCIRAGMQRSCVQKRRDMENTMRKRSAARSAASSLHQEVSSNTSSEDSAEYGSYTNPDPFSRDPFSPFSDQKCPAVPSASLSSIPFPEAPRPSRLLDFYVQQEQRTMDRRRVMFGHEDIGSLVDDNGGIPFKKERLVPYTVKSYHTNLRFDHLLTLEFLKALPGFADLCKTDKLSLYRYWLLGFGAIDAAYITSMMGVVDQGIMVLTNGTFLSTKDTSTGYDGEEGISAEEKQKLFWPMYSHLNNGLIQPMDRLQLDQVEYTAMKALSLWQAVYFELTPDGKNLAKEHQRAIIKDFHDYYKDREDDSDGSEVRMGTIILFIGSLFDTFKTVIEKYRTIEVFQLGVELDVFSRQLLCL</sequence>
<comment type="caution">
    <text evidence="15">The sequence shown here is derived from an EMBL/GenBank/DDBJ whole genome shotgun (WGS) entry which is preliminary data.</text>
</comment>
<dbReference type="PRINTS" id="PR00398">
    <property type="entry name" value="STRDHORMONER"/>
</dbReference>
<dbReference type="SUPFAM" id="SSF57716">
    <property type="entry name" value="Glucocorticoid receptor-like (DNA-binding domain)"/>
    <property type="match status" value="1"/>
</dbReference>
<dbReference type="GO" id="GO:0000978">
    <property type="term" value="F:RNA polymerase II cis-regulatory region sequence-specific DNA binding"/>
    <property type="evidence" value="ECO:0007669"/>
    <property type="project" value="InterPro"/>
</dbReference>
<dbReference type="PANTHER" id="PTHR46397:SF5">
    <property type="entry name" value="NUCLEAR HORMONE RECEPTOR FAMILY MEMBER NHR-20"/>
    <property type="match status" value="1"/>
</dbReference>
<evidence type="ECO:0000256" key="3">
    <source>
        <dbReference type="ARBA" id="ARBA00022723"/>
    </source>
</evidence>
<feature type="region of interest" description="Disordered" evidence="12">
    <location>
        <begin position="175"/>
        <end position="212"/>
    </location>
</feature>
<keyword evidence="3 11" id="KW-0479">Metal-binding</keyword>
<dbReference type="EMBL" id="JAUCMV010000001">
    <property type="protein sequence ID" value="KAK0422741.1"/>
    <property type="molecule type" value="Genomic_DNA"/>
</dbReference>
<keyword evidence="16" id="KW-1185">Reference proteome</keyword>
<keyword evidence="10 11" id="KW-0539">Nucleus</keyword>
<evidence type="ECO:0000256" key="2">
    <source>
        <dbReference type="ARBA" id="ARBA00005993"/>
    </source>
</evidence>
<evidence type="ECO:0000256" key="9">
    <source>
        <dbReference type="ARBA" id="ARBA00023170"/>
    </source>
</evidence>
<evidence type="ECO:0000259" key="13">
    <source>
        <dbReference type="PROSITE" id="PS51030"/>
    </source>
</evidence>
<dbReference type="PANTHER" id="PTHR46397">
    <property type="entry name" value="NUCLEAR HORMONE RECEPTOR FAMILY-RELATED"/>
    <property type="match status" value="1"/>
</dbReference>
<feature type="domain" description="NR LBD" evidence="14">
    <location>
        <begin position="246"/>
        <end position="516"/>
    </location>
</feature>
<evidence type="ECO:0000256" key="8">
    <source>
        <dbReference type="ARBA" id="ARBA00023163"/>
    </source>
</evidence>
<dbReference type="SMART" id="SM00430">
    <property type="entry name" value="HOLI"/>
    <property type="match status" value="1"/>
</dbReference>
<keyword evidence="9 11" id="KW-0675">Receptor</keyword>
<name>A0AA39IFQ8_9BILA</name>
<evidence type="ECO:0008006" key="17">
    <source>
        <dbReference type="Google" id="ProtNLM"/>
    </source>
</evidence>